<dbReference type="AlphaFoldDB" id="A0A814WG23"/>
<reference evidence="1" key="1">
    <citation type="submission" date="2021-02" db="EMBL/GenBank/DDBJ databases">
        <authorList>
            <person name="Nowell W R."/>
        </authorList>
    </citation>
    <scope>NUCLEOTIDE SEQUENCE</scope>
</reference>
<evidence type="ECO:0000313" key="1">
    <source>
        <dbReference type="EMBL" id="CAF1201769.1"/>
    </source>
</evidence>
<name>A0A814WG23_ADIRI</name>
<dbReference type="EMBL" id="CAJNOR010003398">
    <property type="protein sequence ID" value="CAF1409973.1"/>
    <property type="molecule type" value="Genomic_DNA"/>
</dbReference>
<organism evidence="1 4">
    <name type="scientific">Adineta ricciae</name>
    <name type="common">Rotifer</name>
    <dbReference type="NCBI Taxonomy" id="249248"/>
    <lineage>
        <taxon>Eukaryota</taxon>
        <taxon>Metazoa</taxon>
        <taxon>Spiralia</taxon>
        <taxon>Gnathifera</taxon>
        <taxon>Rotifera</taxon>
        <taxon>Eurotatoria</taxon>
        <taxon>Bdelloidea</taxon>
        <taxon>Adinetida</taxon>
        <taxon>Adinetidae</taxon>
        <taxon>Adineta</taxon>
    </lineage>
</organism>
<sequence length="221" mass="26263">MFFNSNLQHRVKHYDLLLSRELANLQREHSQNLITYEKFENSIRRDSKQNCQTNRRKISTPSEDSCHEQIDAFDYRKLCSNSFKRRLSSSTSSNHSQNQLDDFDDDTMSYSSFKQRRYSTKNQHLPPMVKATLNERGKYRNKNQHWMTNFQQTKQSKKNPFEPFTIVIEEPPVPIRPEPTPLQRQIRSFLNNLPTYRGIQNGFDNFAPSSLYSNRPPIIIR</sequence>
<keyword evidence="3" id="KW-1185">Reference proteome</keyword>
<proteinExistence type="predicted"/>
<accession>A0A814WG23</accession>
<dbReference type="EMBL" id="CAJNOJ010000149">
    <property type="protein sequence ID" value="CAF1201769.1"/>
    <property type="molecule type" value="Genomic_DNA"/>
</dbReference>
<evidence type="ECO:0000313" key="4">
    <source>
        <dbReference type="Proteomes" id="UP000663852"/>
    </source>
</evidence>
<evidence type="ECO:0000313" key="3">
    <source>
        <dbReference type="Proteomes" id="UP000663828"/>
    </source>
</evidence>
<evidence type="ECO:0000313" key="2">
    <source>
        <dbReference type="EMBL" id="CAF1409973.1"/>
    </source>
</evidence>
<comment type="caution">
    <text evidence="1">The sequence shown here is derived from an EMBL/GenBank/DDBJ whole genome shotgun (WGS) entry which is preliminary data.</text>
</comment>
<dbReference type="Proteomes" id="UP000663828">
    <property type="component" value="Unassembled WGS sequence"/>
</dbReference>
<dbReference type="Proteomes" id="UP000663852">
    <property type="component" value="Unassembled WGS sequence"/>
</dbReference>
<gene>
    <name evidence="1" type="ORF">EDS130_LOCUS25406</name>
    <name evidence="2" type="ORF">XAT740_LOCUS34618</name>
</gene>
<protein>
    <submittedName>
        <fullName evidence="1">Uncharacterized protein</fullName>
    </submittedName>
</protein>